<dbReference type="Proteomes" id="UP000269692">
    <property type="component" value="Unassembled WGS sequence"/>
</dbReference>
<dbReference type="Pfam" id="PF00248">
    <property type="entry name" value="Aldo_ket_red"/>
    <property type="match status" value="1"/>
</dbReference>
<comment type="caution">
    <text evidence="2">The sequence shown here is derived from an EMBL/GenBank/DDBJ whole genome shotgun (WGS) entry which is preliminary data.</text>
</comment>
<protein>
    <submittedName>
        <fullName evidence="2">Aldo/keto reductase</fullName>
    </submittedName>
</protein>
<dbReference type="PANTHER" id="PTHR43638:SF3">
    <property type="entry name" value="ALDEHYDE REDUCTASE"/>
    <property type="match status" value="1"/>
</dbReference>
<dbReference type="InterPro" id="IPR020471">
    <property type="entry name" value="AKR"/>
</dbReference>
<dbReference type="SUPFAM" id="SSF51430">
    <property type="entry name" value="NAD(P)-linked oxidoreductase"/>
    <property type="match status" value="1"/>
</dbReference>
<feature type="domain" description="NADP-dependent oxidoreductase" evidence="1">
    <location>
        <begin position="16"/>
        <end position="263"/>
    </location>
</feature>
<organism evidence="2 3">
    <name type="scientific">Xanthobacter tagetidis</name>
    <dbReference type="NCBI Taxonomy" id="60216"/>
    <lineage>
        <taxon>Bacteria</taxon>
        <taxon>Pseudomonadati</taxon>
        <taxon>Pseudomonadota</taxon>
        <taxon>Alphaproteobacteria</taxon>
        <taxon>Hyphomicrobiales</taxon>
        <taxon>Xanthobacteraceae</taxon>
        <taxon>Xanthobacter</taxon>
    </lineage>
</organism>
<evidence type="ECO:0000259" key="1">
    <source>
        <dbReference type="Pfam" id="PF00248"/>
    </source>
</evidence>
<evidence type="ECO:0000313" key="2">
    <source>
        <dbReference type="EMBL" id="RLP80384.1"/>
    </source>
</evidence>
<reference evidence="2 3" key="1">
    <citation type="submission" date="2018-10" db="EMBL/GenBank/DDBJ databases">
        <title>Xanthobacter tagetidis genome sequencing and assembly.</title>
        <authorList>
            <person name="Maclea K.S."/>
            <person name="Goen A.E."/>
            <person name="Fatima S.A."/>
        </authorList>
    </citation>
    <scope>NUCLEOTIDE SEQUENCE [LARGE SCALE GENOMIC DNA]</scope>
    <source>
        <strain evidence="2 3">ATCC 700314</strain>
    </source>
</reference>
<sequence length="277" mass="29682">MSKTVTLPGGERVPALGQGTWYMGEQPGRRADEVAALRAGLDLGLTLIDTAEMYADGGAEEVAGEAMKGRRDEVFLVSKVYPHNASRAGVAAACARSLKRLGTDRIDLYLLHWRGSHPLAETIAGFEALQAAGKIRHWGVSNLDADDMTELFAAGGRACAANQVLYNPTRRGPEFDLFPVMEKAGIPAMAYSPIEQARLPRGGALGAVGQKHGANPFQVALAWALRRPDVIAIPKASRIAHVKANAAARDLVLDAEDLAAIDKDFPPPRRRTALEML</sequence>
<name>A0A3L7AK38_9HYPH</name>
<dbReference type="Gene3D" id="3.20.20.100">
    <property type="entry name" value="NADP-dependent oxidoreductase domain"/>
    <property type="match status" value="1"/>
</dbReference>
<gene>
    <name evidence="2" type="ORF">D9R14_04765</name>
</gene>
<dbReference type="PRINTS" id="PR00069">
    <property type="entry name" value="ALDKETRDTASE"/>
</dbReference>
<proteinExistence type="predicted"/>
<dbReference type="CDD" id="cd19138">
    <property type="entry name" value="AKR_YeaE"/>
    <property type="match status" value="1"/>
</dbReference>
<dbReference type="PANTHER" id="PTHR43638">
    <property type="entry name" value="OXIDOREDUCTASE, ALDO/KETO REDUCTASE FAMILY PROTEIN"/>
    <property type="match status" value="1"/>
</dbReference>
<dbReference type="RefSeq" id="WP_121622178.1">
    <property type="nucleotide sequence ID" value="NZ_JACIIW010000006.1"/>
</dbReference>
<dbReference type="AlphaFoldDB" id="A0A3L7AK38"/>
<evidence type="ECO:0000313" key="3">
    <source>
        <dbReference type="Proteomes" id="UP000269692"/>
    </source>
</evidence>
<dbReference type="OrthoDB" id="9772407at2"/>
<dbReference type="EMBL" id="RCTF01000003">
    <property type="protein sequence ID" value="RLP80384.1"/>
    <property type="molecule type" value="Genomic_DNA"/>
</dbReference>
<dbReference type="GO" id="GO:0016491">
    <property type="term" value="F:oxidoreductase activity"/>
    <property type="evidence" value="ECO:0007669"/>
    <property type="project" value="InterPro"/>
</dbReference>
<keyword evidence="3" id="KW-1185">Reference proteome</keyword>
<accession>A0A3L7AK38</accession>
<dbReference type="InterPro" id="IPR036812">
    <property type="entry name" value="NAD(P)_OxRdtase_dom_sf"/>
</dbReference>
<dbReference type="InterPro" id="IPR023210">
    <property type="entry name" value="NADP_OxRdtase_dom"/>
</dbReference>